<dbReference type="EMBL" id="JACSNV010000008">
    <property type="protein sequence ID" value="MBM6877886.1"/>
    <property type="molecule type" value="Genomic_DNA"/>
</dbReference>
<gene>
    <name evidence="1" type="ORF">H9X83_06895</name>
</gene>
<comment type="caution">
    <text evidence="1">The sequence shown here is derived from an EMBL/GenBank/DDBJ whole genome shotgun (WGS) entry which is preliminary data.</text>
</comment>
<keyword evidence="2" id="KW-1185">Reference proteome</keyword>
<organism evidence="1 2">
    <name type="scientific">Anaerotignum lactatifermentans</name>
    <dbReference type="NCBI Taxonomy" id="160404"/>
    <lineage>
        <taxon>Bacteria</taxon>
        <taxon>Bacillati</taxon>
        <taxon>Bacillota</taxon>
        <taxon>Clostridia</taxon>
        <taxon>Lachnospirales</taxon>
        <taxon>Anaerotignaceae</taxon>
        <taxon>Anaerotignum</taxon>
    </lineage>
</organism>
<dbReference type="Proteomes" id="UP000729290">
    <property type="component" value="Unassembled WGS sequence"/>
</dbReference>
<protein>
    <recommendedName>
        <fullName evidence="3">RNA polymerase sigma-70 region 4 domain-containing protein</fullName>
    </recommendedName>
</protein>
<reference evidence="1 2" key="1">
    <citation type="journal article" date="2021" name="Sci. Rep.">
        <title>The distribution of antibiotic resistance genes in chicken gut microbiota commensals.</title>
        <authorList>
            <person name="Juricova H."/>
            <person name="Matiasovicova J."/>
            <person name="Kubasova T."/>
            <person name="Cejkova D."/>
            <person name="Rychlik I."/>
        </authorList>
    </citation>
    <scope>NUCLEOTIDE SEQUENCE [LARGE SCALE GENOMIC DNA]</scope>
    <source>
        <strain evidence="1 2">An431b</strain>
    </source>
</reference>
<evidence type="ECO:0000313" key="1">
    <source>
        <dbReference type="EMBL" id="MBM6877886.1"/>
    </source>
</evidence>
<accession>A0ABS2G8U5</accession>
<dbReference type="SUPFAM" id="SSF88659">
    <property type="entry name" value="Sigma3 and sigma4 domains of RNA polymerase sigma factors"/>
    <property type="match status" value="1"/>
</dbReference>
<dbReference type="RefSeq" id="WP_205132719.1">
    <property type="nucleotide sequence ID" value="NZ_JACSNT010000002.1"/>
</dbReference>
<sequence>MEEKEMKQILRKSLRHAAYMAEEQDRLRQLKVDLESISLGNGMGEGGGGQISDRVGSAVLRRERICKKIEDCEAQIIRHGEEMAEVHQMLFDILTEEERRVMIARYSGDSWEMVRRRVHLSRSSMFRVHNRAMGKLCRYWEARAES</sequence>
<dbReference type="InterPro" id="IPR013324">
    <property type="entry name" value="RNA_pol_sigma_r3/r4-like"/>
</dbReference>
<evidence type="ECO:0000313" key="2">
    <source>
        <dbReference type="Proteomes" id="UP000729290"/>
    </source>
</evidence>
<proteinExistence type="predicted"/>
<evidence type="ECO:0008006" key="3">
    <source>
        <dbReference type="Google" id="ProtNLM"/>
    </source>
</evidence>
<name>A0ABS2G8U5_9FIRM</name>